<dbReference type="PANTHER" id="PTHR35561">
    <property type="entry name" value="RNA 2',3'-CYCLIC PHOSPHODIESTERASE"/>
    <property type="match status" value="1"/>
</dbReference>
<comment type="function">
    <text evidence="2">Hydrolyzes RNA 2',3'-cyclic phosphodiester to an RNA 2'-phosphomonoester.</text>
</comment>
<evidence type="ECO:0000256" key="2">
    <source>
        <dbReference type="HAMAP-Rule" id="MF_01940"/>
    </source>
</evidence>
<accession>A0A151AHF2</accession>
<dbReference type="Gene3D" id="3.90.1140.10">
    <property type="entry name" value="Cyclic phosphodiesterase"/>
    <property type="match status" value="1"/>
</dbReference>
<dbReference type="GO" id="GO:0004113">
    <property type="term" value="F:2',3'-cyclic-nucleotide 3'-phosphodiesterase activity"/>
    <property type="evidence" value="ECO:0007669"/>
    <property type="project" value="InterPro"/>
</dbReference>
<dbReference type="GO" id="GO:0016874">
    <property type="term" value="F:ligase activity"/>
    <property type="evidence" value="ECO:0007669"/>
    <property type="project" value="UniProtKB-KW"/>
</dbReference>
<name>A0A151AHF2_9EURY</name>
<proteinExistence type="inferred from homology"/>
<dbReference type="HAMAP" id="MF_01940">
    <property type="entry name" value="RNA_CPDase"/>
    <property type="match status" value="1"/>
</dbReference>
<comment type="catalytic activity">
    <reaction evidence="2">
        <text>a 3'-end 2',3'-cyclophospho-ribonucleotide-RNA + H2O = a 3'-end 2'-phospho-ribonucleotide-RNA + H(+)</text>
        <dbReference type="Rhea" id="RHEA:11828"/>
        <dbReference type="Rhea" id="RHEA-COMP:10464"/>
        <dbReference type="Rhea" id="RHEA-COMP:17353"/>
        <dbReference type="ChEBI" id="CHEBI:15377"/>
        <dbReference type="ChEBI" id="CHEBI:15378"/>
        <dbReference type="ChEBI" id="CHEBI:83064"/>
        <dbReference type="ChEBI" id="CHEBI:173113"/>
        <dbReference type="EC" id="3.1.4.58"/>
    </reaction>
</comment>
<keyword evidence="1 2" id="KW-0378">Hydrolase</keyword>
<sequence>MRLFVSIDLPEAFAERIAAVQEELSDAGGIRPTDPTQTHVTLKFLGEVSEDRVPELETGLETAVADAGVSPFEAEYGGLGVFPSLEYISVVWLGVRDGAAEMTRLHEAIERETVELGFDPEDHDFTPHATIARMDHAGGKELVRTLVRECDPPVGRTPVEEVTLMRSELGPDGPVYSTVGSYPLDT</sequence>
<comment type="similarity">
    <text evidence="2">Belongs to the 2H phosphoesterase superfamily. ThpR family.</text>
</comment>
<feature type="short sequence motif" description="HXTX 1" evidence="2">
    <location>
        <begin position="39"/>
        <end position="42"/>
    </location>
</feature>
<dbReference type="SUPFAM" id="SSF55144">
    <property type="entry name" value="LigT-like"/>
    <property type="match status" value="1"/>
</dbReference>
<feature type="active site" description="Proton donor" evidence="2">
    <location>
        <position position="39"/>
    </location>
</feature>
<organism evidence="3 4">
    <name type="scientific">Halalkalicoccus paucihalophilus</name>
    <dbReference type="NCBI Taxonomy" id="1008153"/>
    <lineage>
        <taxon>Archaea</taxon>
        <taxon>Methanobacteriati</taxon>
        <taxon>Methanobacteriota</taxon>
        <taxon>Stenosarchaea group</taxon>
        <taxon>Halobacteria</taxon>
        <taxon>Halobacteriales</taxon>
        <taxon>Halococcaceae</taxon>
        <taxon>Halalkalicoccus</taxon>
    </lineage>
</organism>
<dbReference type="EC" id="3.1.4.58" evidence="2"/>
<dbReference type="InterPro" id="IPR004175">
    <property type="entry name" value="RNA_CPDase"/>
</dbReference>
<feature type="active site" description="Proton acceptor" evidence="2">
    <location>
        <position position="128"/>
    </location>
</feature>
<evidence type="ECO:0000313" key="4">
    <source>
        <dbReference type="Proteomes" id="UP000075321"/>
    </source>
</evidence>
<keyword evidence="3" id="KW-0436">Ligase</keyword>
<protein>
    <recommendedName>
        <fullName evidence="2">RNA 2',3'-cyclic phosphodiesterase</fullName>
        <shortName evidence="2">RNA 2',3'-CPDase</shortName>
        <ecNumber evidence="2">3.1.4.58</ecNumber>
    </recommendedName>
</protein>
<dbReference type="Pfam" id="PF13563">
    <property type="entry name" value="2_5_RNA_ligase2"/>
    <property type="match status" value="1"/>
</dbReference>
<dbReference type="PATRIC" id="fig|1008153.3.peg.767"/>
<reference evidence="3 4" key="1">
    <citation type="submission" date="2016-02" db="EMBL/GenBank/DDBJ databases">
        <title>Genome sequence of Halalkalicoccus paucihalophilus DSM 24557.</title>
        <authorList>
            <person name="Poehlein A."/>
            <person name="Daniel R."/>
        </authorList>
    </citation>
    <scope>NUCLEOTIDE SEQUENCE [LARGE SCALE GENOMIC DNA]</scope>
    <source>
        <strain evidence="3 4">DSM 24557</strain>
    </source>
</reference>
<dbReference type="AlphaFoldDB" id="A0A151AHF2"/>
<comment type="caution">
    <text evidence="3">The sequence shown here is derived from an EMBL/GenBank/DDBJ whole genome shotgun (WGS) entry which is preliminary data.</text>
</comment>
<dbReference type="Proteomes" id="UP000075321">
    <property type="component" value="Unassembled WGS sequence"/>
</dbReference>
<dbReference type="RefSeq" id="WP_066379734.1">
    <property type="nucleotide sequence ID" value="NZ_LTAZ01000003.1"/>
</dbReference>
<dbReference type="PANTHER" id="PTHR35561:SF1">
    <property type="entry name" value="RNA 2',3'-CYCLIC PHOSPHODIESTERASE"/>
    <property type="match status" value="1"/>
</dbReference>
<evidence type="ECO:0000313" key="3">
    <source>
        <dbReference type="EMBL" id="KYH26877.1"/>
    </source>
</evidence>
<dbReference type="EMBL" id="LTAZ01000003">
    <property type="protein sequence ID" value="KYH26877.1"/>
    <property type="molecule type" value="Genomic_DNA"/>
</dbReference>
<feature type="short sequence motif" description="HXTX 2" evidence="2">
    <location>
        <begin position="128"/>
        <end position="131"/>
    </location>
</feature>
<dbReference type="NCBIfam" id="TIGR02258">
    <property type="entry name" value="2_5_ligase"/>
    <property type="match status" value="1"/>
</dbReference>
<dbReference type="OrthoDB" id="44091at2157"/>
<keyword evidence="4" id="KW-1185">Reference proteome</keyword>
<dbReference type="GO" id="GO:0008664">
    <property type="term" value="F:RNA 2',3'-cyclic 3'-phosphodiesterase activity"/>
    <property type="evidence" value="ECO:0007669"/>
    <property type="project" value="UniProtKB-EC"/>
</dbReference>
<dbReference type="InterPro" id="IPR009097">
    <property type="entry name" value="Cyclic_Pdiesterase"/>
</dbReference>
<gene>
    <name evidence="3" type="ORF">HAPAU_07640</name>
</gene>
<evidence type="ECO:0000256" key="1">
    <source>
        <dbReference type="ARBA" id="ARBA00022801"/>
    </source>
</evidence>